<dbReference type="PANTHER" id="PTHR43364">
    <property type="entry name" value="NADH-SPECIFIC METHYLGLYOXAL REDUCTASE-RELATED"/>
    <property type="match status" value="1"/>
</dbReference>
<evidence type="ECO:0000259" key="1">
    <source>
        <dbReference type="Pfam" id="PF00248"/>
    </source>
</evidence>
<dbReference type="InterPro" id="IPR050523">
    <property type="entry name" value="AKR_Detox_Biosynth"/>
</dbReference>
<organism evidence="2 3">
    <name type="scientific">Rubricella aquisinus</name>
    <dbReference type="NCBI Taxonomy" id="2028108"/>
    <lineage>
        <taxon>Bacteria</taxon>
        <taxon>Pseudomonadati</taxon>
        <taxon>Pseudomonadota</taxon>
        <taxon>Alphaproteobacteria</taxon>
        <taxon>Rhodobacterales</taxon>
        <taxon>Paracoccaceae</taxon>
        <taxon>Rubricella</taxon>
    </lineage>
</organism>
<protein>
    <submittedName>
        <fullName evidence="2">Putative oxidoreductase</fullName>
    </submittedName>
</protein>
<dbReference type="PROSITE" id="PS00062">
    <property type="entry name" value="ALDOKETO_REDUCTASE_2"/>
    <property type="match status" value="1"/>
</dbReference>
<dbReference type="SUPFAM" id="SSF51430">
    <property type="entry name" value="NAD(P)-linked oxidoreductase"/>
    <property type="match status" value="1"/>
</dbReference>
<dbReference type="AlphaFoldDB" id="A0A840WXG0"/>
<proteinExistence type="predicted"/>
<sequence length="292" mass="30886">MLTPTCHIGALEVNRLGYGCWRFAGSSLRDAAAKVGAALDAGMTLFDTAPIYGFGAEGFGDAEARLGDVFAADPALRGQVTLVTKAGITPPMPYDSRAAHLLDSCEASLRRLRTDVIDLFLIHRPDFLTHPAQVADGLTRLRAAGKVREVGVSNYTPAQARALQAHLDFPLAATQPEFSAAHTVPLYDGTLDHAMEAGMAVMAWSPLAGGALATGQGDPALTAKLAEVAQAHESRPDLVALAWVLMHPSLPIALIGSQNPARITASADVWSLNLSRAEWYAILEASLGERMP</sequence>
<dbReference type="Proteomes" id="UP000553766">
    <property type="component" value="Unassembled WGS sequence"/>
</dbReference>
<dbReference type="InterPro" id="IPR036812">
    <property type="entry name" value="NAD(P)_OxRdtase_dom_sf"/>
</dbReference>
<evidence type="ECO:0000313" key="3">
    <source>
        <dbReference type="Proteomes" id="UP000553766"/>
    </source>
</evidence>
<dbReference type="EMBL" id="JACIJS010000003">
    <property type="protein sequence ID" value="MBB5515044.1"/>
    <property type="molecule type" value="Genomic_DNA"/>
</dbReference>
<feature type="domain" description="NADP-dependent oxidoreductase" evidence="1">
    <location>
        <begin position="15"/>
        <end position="283"/>
    </location>
</feature>
<gene>
    <name evidence="2" type="ORF">FHS89_001054</name>
</gene>
<comment type="caution">
    <text evidence="2">The sequence shown here is derived from an EMBL/GenBank/DDBJ whole genome shotgun (WGS) entry which is preliminary data.</text>
</comment>
<name>A0A840WXG0_9RHOB</name>
<dbReference type="InterPro" id="IPR023210">
    <property type="entry name" value="NADP_OxRdtase_dom"/>
</dbReference>
<dbReference type="GO" id="GO:0005829">
    <property type="term" value="C:cytosol"/>
    <property type="evidence" value="ECO:0007669"/>
    <property type="project" value="TreeGrafter"/>
</dbReference>
<evidence type="ECO:0000313" key="2">
    <source>
        <dbReference type="EMBL" id="MBB5515044.1"/>
    </source>
</evidence>
<dbReference type="Gene3D" id="3.20.20.100">
    <property type="entry name" value="NADP-dependent oxidoreductase domain"/>
    <property type="match status" value="1"/>
</dbReference>
<dbReference type="InterPro" id="IPR018170">
    <property type="entry name" value="Aldo/ket_reductase_CS"/>
</dbReference>
<dbReference type="Pfam" id="PF00248">
    <property type="entry name" value="Aldo_ket_red"/>
    <property type="match status" value="1"/>
</dbReference>
<dbReference type="PANTHER" id="PTHR43364:SF1">
    <property type="entry name" value="OXIDOREDUCTASE YDHF"/>
    <property type="match status" value="1"/>
</dbReference>
<dbReference type="GO" id="GO:0016491">
    <property type="term" value="F:oxidoreductase activity"/>
    <property type="evidence" value="ECO:0007669"/>
    <property type="project" value="InterPro"/>
</dbReference>
<keyword evidence="3" id="KW-1185">Reference proteome</keyword>
<dbReference type="RefSeq" id="WP_184009264.1">
    <property type="nucleotide sequence ID" value="NZ_JACIJS010000003.1"/>
</dbReference>
<reference evidence="2 3" key="1">
    <citation type="submission" date="2020-08" db="EMBL/GenBank/DDBJ databases">
        <title>Genomic Encyclopedia of Type Strains, Phase IV (KMG-IV): sequencing the most valuable type-strain genomes for metagenomic binning, comparative biology and taxonomic classification.</title>
        <authorList>
            <person name="Goeker M."/>
        </authorList>
    </citation>
    <scope>NUCLEOTIDE SEQUENCE [LARGE SCALE GENOMIC DNA]</scope>
    <source>
        <strain evidence="2 3">DSM 103377</strain>
    </source>
</reference>
<accession>A0A840WXG0</accession>